<name>A0A1J5PZC1_9ZZZZ</name>
<dbReference type="AlphaFoldDB" id="A0A1J5PZC1"/>
<organism evidence="1">
    <name type="scientific">mine drainage metagenome</name>
    <dbReference type="NCBI Taxonomy" id="410659"/>
    <lineage>
        <taxon>unclassified sequences</taxon>
        <taxon>metagenomes</taxon>
        <taxon>ecological metagenomes</taxon>
    </lineage>
</organism>
<proteinExistence type="predicted"/>
<gene>
    <name evidence="1" type="ORF">GALL_420050</name>
</gene>
<reference evidence="1" key="1">
    <citation type="submission" date="2016-10" db="EMBL/GenBank/DDBJ databases">
        <title>Sequence of Gallionella enrichment culture.</title>
        <authorList>
            <person name="Poehlein A."/>
            <person name="Muehling M."/>
            <person name="Daniel R."/>
        </authorList>
    </citation>
    <scope>NUCLEOTIDE SEQUENCE</scope>
</reference>
<sequence length="44" mass="4614">MVDATGSQTSLRNGEPASLFTDQIGYGDAHIFEFDLAVAAVRAA</sequence>
<protein>
    <submittedName>
        <fullName evidence="1">Uncharacterized protein</fullName>
    </submittedName>
</protein>
<accession>A0A1J5PZC1</accession>
<evidence type="ECO:0000313" key="1">
    <source>
        <dbReference type="EMBL" id="OIQ76320.1"/>
    </source>
</evidence>
<dbReference type="EMBL" id="MLJW01001901">
    <property type="protein sequence ID" value="OIQ76320.1"/>
    <property type="molecule type" value="Genomic_DNA"/>
</dbReference>
<comment type="caution">
    <text evidence="1">The sequence shown here is derived from an EMBL/GenBank/DDBJ whole genome shotgun (WGS) entry which is preliminary data.</text>
</comment>